<evidence type="ECO:0000256" key="4">
    <source>
        <dbReference type="ARBA" id="ARBA00022525"/>
    </source>
</evidence>
<dbReference type="Proteomes" id="UP000681341">
    <property type="component" value="Unassembled WGS sequence"/>
</dbReference>
<keyword evidence="12" id="KW-1185">Reference proteome</keyword>
<evidence type="ECO:0000313" key="11">
    <source>
        <dbReference type="EMBL" id="MBO3731586.1"/>
    </source>
</evidence>
<dbReference type="EMBL" id="JAGFNP010000001">
    <property type="protein sequence ID" value="MBO3731586.1"/>
    <property type="molecule type" value="Genomic_DNA"/>
</dbReference>
<comment type="similarity">
    <text evidence="2 8">Belongs to the protease inhibitor I16 (SSI) family.</text>
</comment>
<evidence type="ECO:0000256" key="3">
    <source>
        <dbReference type="ARBA" id="ARBA00011738"/>
    </source>
</evidence>
<dbReference type="InterPro" id="IPR000691">
    <property type="entry name" value="Prot_inh_I16_SSI"/>
</dbReference>
<keyword evidence="4" id="KW-0964">Secreted</keyword>
<evidence type="ECO:0000256" key="8">
    <source>
        <dbReference type="RuleBase" id="RU003471"/>
    </source>
</evidence>
<dbReference type="InterPro" id="IPR023549">
    <property type="entry name" value="Subtilisin_inhibitor"/>
</dbReference>
<protein>
    <recommendedName>
        <fullName evidence="10">Subtilisin inhibitor domain-containing protein</fullName>
    </recommendedName>
</protein>
<evidence type="ECO:0000256" key="7">
    <source>
        <dbReference type="ARBA" id="ARBA00023157"/>
    </source>
</evidence>
<dbReference type="InterPro" id="IPR036819">
    <property type="entry name" value="Subtilisin_inhibitor-like_sf"/>
</dbReference>
<feature type="chain" id="PRO_5045323617" description="Subtilisin inhibitor domain-containing protein" evidence="9">
    <location>
        <begin position="25"/>
        <end position="144"/>
    </location>
</feature>
<keyword evidence="7" id="KW-1015">Disulfide bond</keyword>
<feature type="signal peptide" evidence="9">
    <location>
        <begin position="1"/>
        <end position="24"/>
    </location>
</feature>
<evidence type="ECO:0000256" key="1">
    <source>
        <dbReference type="ARBA" id="ARBA00004613"/>
    </source>
</evidence>
<dbReference type="RefSeq" id="WP_208494276.1">
    <property type="nucleotide sequence ID" value="NZ_JAGFNP010000001.1"/>
</dbReference>
<accession>A0ABS3TYL0</accession>
<dbReference type="Pfam" id="PF00720">
    <property type="entry name" value="SSI"/>
    <property type="match status" value="1"/>
</dbReference>
<dbReference type="Gene3D" id="3.30.350.10">
    <property type="entry name" value="Subtilisin inhibitor-like"/>
    <property type="match status" value="1"/>
</dbReference>
<evidence type="ECO:0000256" key="2">
    <source>
        <dbReference type="ARBA" id="ARBA00010472"/>
    </source>
</evidence>
<name>A0ABS3TYL0_9ACTN</name>
<evidence type="ECO:0000256" key="5">
    <source>
        <dbReference type="ARBA" id="ARBA00022690"/>
    </source>
</evidence>
<gene>
    <name evidence="11" type="ORF">J5V16_02060</name>
</gene>
<keyword evidence="6 8" id="KW-0722">Serine protease inhibitor</keyword>
<comment type="caution">
    <text evidence="11">The sequence shown here is derived from an EMBL/GenBank/DDBJ whole genome shotgun (WGS) entry which is preliminary data.</text>
</comment>
<dbReference type="PRINTS" id="PR00294">
    <property type="entry name" value="SSBTLNINHBTR"/>
</dbReference>
<proteinExistence type="inferred from homology"/>
<evidence type="ECO:0000313" key="12">
    <source>
        <dbReference type="Proteomes" id="UP000681341"/>
    </source>
</evidence>
<comment type="subcellular location">
    <subcellularLocation>
        <location evidence="1">Secreted</location>
    </subcellularLocation>
</comment>
<evidence type="ECO:0000256" key="9">
    <source>
        <dbReference type="SAM" id="SignalP"/>
    </source>
</evidence>
<dbReference type="SUPFAM" id="SSF55399">
    <property type="entry name" value="Subtilisin inhibitor"/>
    <property type="match status" value="1"/>
</dbReference>
<reference evidence="11 12" key="1">
    <citation type="submission" date="2021-03" db="EMBL/GenBank/DDBJ databases">
        <title>Glycomyces sp. nov., a novel actinomycete isolated from soil.</title>
        <authorList>
            <person name="Yang X."/>
            <person name="Xu X."/>
        </authorList>
    </citation>
    <scope>NUCLEOTIDE SEQUENCE [LARGE SCALE GENOMIC DNA]</scope>
    <source>
        <strain evidence="11 12">NEAU-S30</strain>
    </source>
</reference>
<keyword evidence="5 8" id="KW-0646">Protease inhibitor</keyword>
<keyword evidence="9" id="KW-0732">Signal</keyword>
<sequence>MKQLVVGALAAAAIVAASAAPAQATSFPQDQPVPVDPGIGGSASGLLFLEVERRGLTNGALLACPSGAGHSKGVDACAQLTMAEGDFDALEPAADALCTKEHDPVVLRAVGVWDGDFVVFEREYSNYCVGVNATGGSVFELGKP</sequence>
<organism evidence="11 12">
    <name type="scientific">Glycomyces niveus</name>
    <dbReference type="NCBI Taxonomy" id="2820287"/>
    <lineage>
        <taxon>Bacteria</taxon>
        <taxon>Bacillati</taxon>
        <taxon>Actinomycetota</taxon>
        <taxon>Actinomycetes</taxon>
        <taxon>Glycomycetales</taxon>
        <taxon>Glycomycetaceae</taxon>
        <taxon>Glycomyces</taxon>
    </lineage>
</organism>
<evidence type="ECO:0000259" key="10">
    <source>
        <dbReference type="Pfam" id="PF00720"/>
    </source>
</evidence>
<comment type="subunit">
    <text evidence="3">Homodimer.</text>
</comment>
<evidence type="ECO:0000256" key="6">
    <source>
        <dbReference type="ARBA" id="ARBA00022900"/>
    </source>
</evidence>
<feature type="domain" description="Subtilisin inhibitor" evidence="10">
    <location>
        <begin position="58"/>
        <end position="126"/>
    </location>
</feature>